<comment type="caution">
    <text evidence="1">The sequence shown here is derived from an EMBL/GenBank/DDBJ whole genome shotgun (WGS) entry which is preliminary data.</text>
</comment>
<name>A0A4R4J3X5_9GAMM</name>
<gene>
    <name evidence="1" type="ORF">C5467_19410</name>
</gene>
<organism evidence="1 2">
    <name type="scientific">Photorhabdus khanii subsp. guanajuatensis</name>
    <dbReference type="NCBI Taxonomy" id="2100166"/>
    <lineage>
        <taxon>Bacteria</taxon>
        <taxon>Pseudomonadati</taxon>
        <taxon>Pseudomonadota</taxon>
        <taxon>Gammaproteobacteria</taxon>
        <taxon>Enterobacterales</taxon>
        <taxon>Morganellaceae</taxon>
        <taxon>Photorhabdus</taxon>
    </lineage>
</organism>
<accession>A0A4R4J3X5</accession>
<sequence length="110" mass="12859">MYINGMGELSVTIYSAYFHKNGFFIHTDEQEDFWVLLSKEMGYGRFTKLRDDDEFSKTGTLMKLVEMRQDLESVQGRLALSSNVLFRLREGFEVASKRILYPVWGEQTTL</sequence>
<evidence type="ECO:0000313" key="2">
    <source>
        <dbReference type="Proteomes" id="UP000295598"/>
    </source>
</evidence>
<dbReference type="RefSeq" id="WP_132355778.1">
    <property type="nucleotide sequence ID" value="NZ_CAWOJO010000045.1"/>
</dbReference>
<protein>
    <submittedName>
        <fullName evidence="1">Uncharacterized protein</fullName>
    </submittedName>
</protein>
<evidence type="ECO:0000313" key="1">
    <source>
        <dbReference type="EMBL" id="TDB48243.1"/>
    </source>
</evidence>
<proteinExistence type="predicted"/>
<dbReference type="EMBL" id="PUJY01000045">
    <property type="protein sequence ID" value="TDB48243.1"/>
    <property type="molecule type" value="Genomic_DNA"/>
</dbReference>
<dbReference type="Proteomes" id="UP000295598">
    <property type="component" value="Unassembled WGS sequence"/>
</dbReference>
<dbReference type="AlphaFoldDB" id="A0A4R4J3X5"/>
<reference evidence="1 2" key="1">
    <citation type="journal article" date="2019" name="Int. J. Syst. Evol. Microbiol.">
        <title>Photorhabdus khanii subsp. guanajuatensis subsp. nov., isolated from Heterorhabditis atacamensis, and Photorhabdus luminescens subsp. mexicana subsp. nov., isolated from Heterorhabditis mexicana entomopathogenic nematodes.</title>
        <authorList>
            <person name="Machado R.A.R."/>
            <person name="Bruno P."/>
            <person name="Arce C.C.M."/>
            <person name="Liechti N."/>
            <person name="Kohler A."/>
            <person name="Bernal J."/>
            <person name="Bruggmann R."/>
            <person name="Turlings T.C.J."/>
        </authorList>
    </citation>
    <scope>NUCLEOTIDE SEQUENCE [LARGE SCALE GENOMIC DNA]</scope>
    <source>
        <strain evidence="1 2">MEX20-17</strain>
    </source>
</reference>